<dbReference type="SUPFAM" id="SSF55073">
    <property type="entry name" value="Nucleotide cyclase"/>
    <property type="match status" value="1"/>
</dbReference>
<proteinExistence type="predicted"/>
<feature type="domain" description="GGDEF" evidence="4">
    <location>
        <begin position="357"/>
        <end position="488"/>
    </location>
</feature>
<dbReference type="eggNOG" id="COG2199">
    <property type="taxonomic scope" value="Bacteria"/>
</dbReference>
<protein>
    <recommendedName>
        <fullName evidence="1">diguanylate cyclase</fullName>
        <ecNumber evidence="1">2.7.7.65</ecNumber>
    </recommendedName>
</protein>
<dbReference type="RefSeq" id="WP_004411399.1">
    <property type="nucleotide sequence ID" value="NZ_ACZV01000004.1"/>
</dbReference>
<keyword evidence="3" id="KW-0812">Transmembrane</keyword>
<evidence type="ECO:0000313" key="5">
    <source>
        <dbReference type="EMBL" id="EEX93730.1"/>
    </source>
</evidence>
<reference evidence="6" key="2">
    <citation type="submission" date="2011-08" db="EMBL/GenBank/DDBJ databases">
        <authorList>
            <person name="Hoffman M."/>
            <person name="Strain E.A."/>
            <person name="Brown E."/>
            <person name="Allard M.W."/>
        </authorList>
    </citation>
    <scope>NUCLEOTIDE SEQUENCE</scope>
    <source>
        <strain evidence="6">CIP 102891</strain>
    </source>
</reference>
<evidence type="ECO:0000256" key="2">
    <source>
        <dbReference type="ARBA" id="ARBA00034247"/>
    </source>
</evidence>
<dbReference type="InterPro" id="IPR043128">
    <property type="entry name" value="Rev_trsase/Diguanyl_cyclase"/>
</dbReference>
<reference evidence="5 8" key="1">
    <citation type="submission" date="2009-10" db="EMBL/GenBank/DDBJ databases">
        <authorList>
            <consortium name="Los Alamos National Laboratory (LANL)"/>
            <consortium name="National Microbial Pathogen Data Resource (NMPDR)"/>
            <person name="Munk A.C."/>
            <person name="Chertkov O."/>
            <person name="Tapia R."/>
            <person name="Green L."/>
            <person name="Rogers Y."/>
            <person name="Detter J.C."/>
            <person name="Bruce D."/>
            <person name="Brettin T.S."/>
            <person name="Colwell R.R."/>
            <person name="Huq A."/>
            <person name="Grim C.J."/>
            <person name="Hasan N.A."/>
            <person name="Bartels D."/>
            <person name="Vonstein V."/>
        </authorList>
    </citation>
    <scope>NUCLEOTIDE SEQUENCE [LARGE SCALE GENOMIC DNA]</scope>
    <source>
        <strain evidence="5 8">CIP 102891</strain>
    </source>
</reference>
<dbReference type="SMART" id="SM00267">
    <property type="entry name" value="GGDEF"/>
    <property type="match status" value="1"/>
</dbReference>
<dbReference type="Gene3D" id="3.30.70.270">
    <property type="match status" value="1"/>
</dbReference>
<dbReference type="InterPro" id="IPR000160">
    <property type="entry name" value="GGDEF_dom"/>
</dbReference>
<evidence type="ECO:0000313" key="6">
    <source>
        <dbReference type="EMBL" id="EGU50737.1"/>
    </source>
</evidence>
<comment type="caution">
    <text evidence="6">The sequence shown here is derived from an EMBL/GenBank/DDBJ whole genome shotgun (WGS) entry which is preliminary data.</text>
</comment>
<keyword evidence="3" id="KW-1133">Transmembrane helix</keyword>
<name>C9QHJ9_VIBOR</name>
<dbReference type="EMBL" id="AFWH01000021">
    <property type="protein sequence ID" value="EGU50737.1"/>
    <property type="molecule type" value="Genomic_DNA"/>
</dbReference>
<dbReference type="OrthoDB" id="6395678at2"/>
<dbReference type="Proteomes" id="UP000002817">
    <property type="component" value="Unassembled WGS sequence"/>
</dbReference>
<feature type="transmembrane region" description="Helical" evidence="3">
    <location>
        <begin position="12"/>
        <end position="33"/>
    </location>
</feature>
<comment type="catalytic activity">
    <reaction evidence="2">
        <text>2 GTP = 3',3'-c-di-GMP + 2 diphosphate</text>
        <dbReference type="Rhea" id="RHEA:24898"/>
        <dbReference type="ChEBI" id="CHEBI:33019"/>
        <dbReference type="ChEBI" id="CHEBI:37565"/>
        <dbReference type="ChEBI" id="CHEBI:58805"/>
        <dbReference type="EC" id="2.7.7.65"/>
    </reaction>
</comment>
<dbReference type="GO" id="GO:0052621">
    <property type="term" value="F:diguanylate cyclase activity"/>
    <property type="evidence" value="ECO:0007669"/>
    <property type="project" value="UniProtKB-EC"/>
</dbReference>
<evidence type="ECO:0000256" key="1">
    <source>
        <dbReference type="ARBA" id="ARBA00012528"/>
    </source>
</evidence>
<evidence type="ECO:0000259" key="4">
    <source>
        <dbReference type="PROSITE" id="PS50887"/>
    </source>
</evidence>
<dbReference type="CDD" id="cd01949">
    <property type="entry name" value="GGDEF"/>
    <property type="match status" value="1"/>
</dbReference>
<dbReference type="PANTHER" id="PTHR45138">
    <property type="entry name" value="REGULATORY COMPONENTS OF SENSORY TRANSDUCTION SYSTEM"/>
    <property type="match status" value="1"/>
</dbReference>
<sequence>MGCFSTASQTMRFIITAVVRATIIYIACLLIFIENIEMRAKADFANLTKTIELSKGRVFLIARDLETLISHKDISMESQVASEQWHGKFENLTQWLLSVRNKTQGLSQQSFMYEVELYLLKELDFLLETLPSLAPQEDKLFYRSYLSGNAFEHDDKNIIYDPNCEFTDCVTGATEYSLADKILVTRVMNKNNEGKLIHYDKSEDTIDNPRLLTLSSPIFFGKRIIGDISIDLYLDRFEVFNISELSQYEVNRSVFTVITPRDTSFSEVSISFEYYIDNRNVLVFKLPIFYIFYKYLVGFISILIIVSFIMAKSEELRDRNSQLKETKREGLQDFLTGAYNRKIMDDLEFTQAIFKHEQGALIMLDGDGFKLVNDKYGHNMGDEAIKAIASCAFSQLRKSDYLVRMGGDEFLLVLPGMNKFTAMEWAQKLSTAISNYKLPRNVSISVSFGISEFSPDSTMEAAIELADCHLYANKAKKREASSLTVVNQLEHKS</sequence>
<keyword evidence="8" id="KW-1185">Reference proteome</keyword>
<evidence type="ECO:0000313" key="8">
    <source>
        <dbReference type="Proteomes" id="UP000003515"/>
    </source>
</evidence>
<accession>C9QHJ9</accession>
<evidence type="ECO:0000256" key="3">
    <source>
        <dbReference type="SAM" id="Phobius"/>
    </source>
</evidence>
<dbReference type="PANTHER" id="PTHR45138:SF9">
    <property type="entry name" value="DIGUANYLATE CYCLASE DGCM-RELATED"/>
    <property type="match status" value="1"/>
</dbReference>
<reference evidence="6 7" key="3">
    <citation type="journal article" date="2012" name="Int. J. Syst. Evol. Microbiol.">
        <title>Vibrio caribbeanicus sp. nov., isolated from the marine sponge Scleritoderma cyanea.</title>
        <authorList>
            <person name="Hoffmann M."/>
            <person name="Monday S.R."/>
            <person name="Allard M.W."/>
            <person name="Strain E.A."/>
            <person name="Whittaker P."/>
            <person name="Naum M."/>
            <person name="McCarthy P.J."/>
            <person name="Lopez J.V."/>
            <person name="Fischer M."/>
            <person name="Brown E.W."/>
        </authorList>
    </citation>
    <scope>NUCLEOTIDE SEQUENCE [LARGE SCALE GENOMIC DNA]</scope>
    <source>
        <strain evidence="6">CIP 102891</strain>
        <strain evidence="7">CIP 102891 / ATCC 33934</strain>
    </source>
</reference>
<dbReference type="Proteomes" id="UP000003515">
    <property type="component" value="Unassembled WGS sequence"/>
</dbReference>
<evidence type="ECO:0000313" key="7">
    <source>
        <dbReference type="Proteomes" id="UP000002817"/>
    </source>
</evidence>
<gene>
    <name evidence="5" type="ORF">VIA_000887</name>
    <name evidence="6" type="ORF">VIOR3934_00030</name>
</gene>
<dbReference type="NCBIfam" id="TIGR00254">
    <property type="entry name" value="GGDEF"/>
    <property type="match status" value="1"/>
</dbReference>
<dbReference type="AlphaFoldDB" id="C9QHJ9"/>
<dbReference type="Pfam" id="PF00990">
    <property type="entry name" value="GGDEF"/>
    <property type="match status" value="1"/>
</dbReference>
<dbReference type="PATRIC" id="fig|675816.5.peg.1819"/>
<dbReference type="EMBL" id="ACZV01000004">
    <property type="protein sequence ID" value="EEX93730.1"/>
    <property type="molecule type" value="Genomic_DNA"/>
</dbReference>
<dbReference type="InterPro" id="IPR050469">
    <property type="entry name" value="Diguanylate_Cyclase"/>
</dbReference>
<dbReference type="PROSITE" id="PS50887">
    <property type="entry name" value="GGDEF"/>
    <property type="match status" value="1"/>
</dbReference>
<keyword evidence="3" id="KW-0472">Membrane</keyword>
<dbReference type="STRING" id="675816.VIA_000887"/>
<dbReference type="InterPro" id="IPR029787">
    <property type="entry name" value="Nucleotide_cyclase"/>
</dbReference>
<feature type="transmembrane region" description="Helical" evidence="3">
    <location>
        <begin position="288"/>
        <end position="311"/>
    </location>
</feature>
<organism evidence="6 7">
    <name type="scientific">Vibrio orientalis CIP 102891 = ATCC 33934</name>
    <dbReference type="NCBI Taxonomy" id="675816"/>
    <lineage>
        <taxon>Bacteria</taxon>
        <taxon>Pseudomonadati</taxon>
        <taxon>Pseudomonadota</taxon>
        <taxon>Gammaproteobacteria</taxon>
        <taxon>Vibrionales</taxon>
        <taxon>Vibrionaceae</taxon>
        <taxon>Vibrio</taxon>
        <taxon>Vibrio oreintalis group</taxon>
    </lineage>
</organism>
<dbReference type="EC" id="2.7.7.65" evidence="1"/>